<dbReference type="AlphaFoldDB" id="A0A0C2Y6W1"/>
<evidence type="ECO:0000313" key="2">
    <source>
        <dbReference type="Proteomes" id="UP000053424"/>
    </source>
</evidence>
<dbReference type="Proteomes" id="UP000053424">
    <property type="component" value="Unassembled WGS sequence"/>
</dbReference>
<name>A0A0C2Y6W1_HEBCY</name>
<evidence type="ECO:0000313" key="1">
    <source>
        <dbReference type="EMBL" id="KIM36772.1"/>
    </source>
</evidence>
<reference evidence="2" key="2">
    <citation type="submission" date="2015-01" db="EMBL/GenBank/DDBJ databases">
        <title>Evolutionary Origins and Diversification of the Mycorrhizal Mutualists.</title>
        <authorList>
            <consortium name="DOE Joint Genome Institute"/>
            <consortium name="Mycorrhizal Genomics Consortium"/>
            <person name="Kohler A."/>
            <person name="Kuo A."/>
            <person name="Nagy L.G."/>
            <person name="Floudas D."/>
            <person name="Copeland A."/>
            <person name="Barry K.W."/>
            <person name="Cichocki N."/>
            <person name="Veneault-Fourrey C."/>
            <person name="LaButti K."/>
            <person name="Lindquist E.A."/>
            <person name="Lipzen A."/>
            <person name="Lundell T."/>
            <person name="Morin E."/>
            <person name="Murat C."/>
            <person name="Riley R."/>
            <person name="Ohm R."/>
            <person name="Sun H."/>
            <person name="Tunlid A."/>
            <person name="Henrissat B."/>
            <person name="Grigoriev I.V."/>
            <person name="Hibbett D.S."/>
            <person name="Martin F."/>
        </authorList>
    </citation>
    <scope>NUCLEOTIDE SEQUENCE [LARGE SCALE GENOMIC DNA]</scope>
    <source>
        <strain evidence="2">h7</strain>
    </source>
</reference>
<dbReference type="HOGENOM" id="CLU_2776204_0_0_1"/>
<protein>
    <submittedName>
        <fullName evidence="1">Uncharacterized protein</fullName>
    </submittedName>
</protein>
<sequence length="69" mass="7643">MVLFFQTMIPTSLAGILSRCPGLTATDNPFNFVFISASSCSGFRDTNRRLLFDASGSYSESNSFFLFHC</sequence>
<proteinExistence type="predicted"/>
<organism evidence="1 2">
    <name type="scientific">Hebeloma cylindrosporum</name>
    <dbReference type="NCBI Taxonomy" id="76867"/>
    <lineage>
        <taxon>Eukaryota</taxon>
        <taxon>Fungi</taxon>
        <taxon>Dikarya</taxon>
        <taxon>Basidiomycota</taxon>
        <taxon>Agaricomycotina</taxon>
        <taxon>Agaricomycetes</taxon>
        <taxon>Agaricomycetidae</taxon>
        <taxon>Agaricales</taxon>
        <taxon>Agaricineae</taxon>
        <taxon>Hymenogastraceae</taxon>
        <taxon>Hebeloma</taxon>
    </lineage>
</organism>
<dbReference type="EMBL" id="KN831802">
    <property type="protein sequence ID" value="KIM36772.1"/>
    <property type="molecule type" value="Genomic_DNA"/>
</dbReference>
<keyword evidence="2" id="KW-1185">Reference proteome</keyword>
<accession>A0A0C2Y6W1</accession>
<gene>
    <name evidence="1" type="ORF">M413DRAFT_283971</name>
</gene>
<reference evidence="1 2" key="1">
    <citation type="submission" date="2014-04" db="EMBL/GenBank/DDBJ databases">
        <authorList>
            <consortium name="DOE Joint Genome Institute"/>
            <person name="Kuo A."/>
            <person name="Gay G."/>
            <person name="Dore J."/>
            <person name="Kohler A."/>
            <person name="Nagy L.G."/>
            <person name="Floudas D."/>
            <person name="Copeland A."/>
            <person name="Barry K.W."/>
            <person name="Cichocki N."/>
            <person name="Veneault-Fourrey C."/>
            <person name="LaButti K."/>
            <person name="Lindquist E.A."/>
            <person name="Lipzen A."/>
            <person name="Lundell T."/>
            <person name="Morin E."/>
            <person name="Murat C."/>
            <person name="Sun H."/>
            <person name="Tunlid A."/>
            <person name="Henrissat B."/>
            <person name="Grigoriev I.V."/>
            <person name="Hibbett D.S."/>
            <person name="Martin F."/>
            <person name="Nordberg H.P."/>
            <person name="Cantor M.N."/>
            <person name="Hua S.X."/>
        </authorList>
    </citation>
    <scope>NUCLEOTIDE SEQUENCE [LARGE SCALE GENOMIC DNA]</scope>
    <source>
        <strain evidence="2">h7</strain>
    </source>
</reference>